<gene>
    <name evidence="1" type="ORF">TNIN_10361</name>
</gene>
<evidence type="ECO:0000313" key="2">
    <source>
        <dbReference type="Proteomes" id="UP000886998"/>
    </source>
</evidence>
<proteinExistence type="predicted"/>
<keyword evidence="2" id="KW-1185">Reference proteome</keyword>
<evidence type="ECO:0000313" key="1">
    <source>
        <dbReference type="EMBL" id="GFY74632.1"/>
    </source>
</evidence>
<sequence>MHCTDRGSSVLVGMEVFLLTDSESNHSVTNDTDYLPHDPEVNDFQHKTWRLPSKRQLLLPLTPICNRNHGLDGHPYLERRVAPIKSKTLHWRRLPSA</sequence>
<accession>A0A8X7CS56</accession>
<reference evidence="1" key="1">
    <citation type="submission" date="2020-08" db="EMBL/GenBank/DDBJ databases">
        <title>Multicomponent nature underlies the extraordinary mechanical properties of spider dragline silk.</title>
        <authorList>
            <person name="Kono N."/>
            <person name="Nakamura H."/>
            <person name="Mori M."/>
            <person name="Yoshida Y."/>
            <person name="Ohtoshi R."/>
            <person name="Malay A.D."/>
            <person name="Moran D.A.P."/>
            <person name="Tomita M."/>
            <person name="Numata K."/>
            <person name="Arakawa K."/>
        </authorList>
    </citation>
    <scope>NUCLEOTIDE SEQUENCE</scope>
</reference>
<name>A0A8X7CS56_9ARAC</name>
<dbReference type="Proteomes" id="UP000886998">
    <property type="component" value="Unassembled WGS sequence"/>
</dbReference>
<protein>
    <submittedName>
        <fullName evidence="1">Uncharacterized protein</fullName>
    </submittedName>
</protein>
<organism evidence="1 2">
    <name type="scientific">Trichonephila inaurata madagascariensis</name>
    <dbReference type="NCBI Taxonomy" id="2747483"/>
    <lineage>
        <taxon>Eukaryota</taxon>
        <taxon>Metazoa</taxon>
        <taxon>Ecdysozoa</taxon>
        <taxon>Arthropoda</taxon>
        <taxon>Chelicerata</taxon>
        <taxon>Arachnida</taxon>
        <taxon>Araneae</taxon>
        <taxon>Araneomorphae</taxon>
        <taxon>Entelegynae</taxon>
        <taxon>Araneoidea</taxon>
        <taxon>Nephilidae</taxon>
        <taxon>Trichonephila</taxon>
        <taxon>Trichonephila inaurata</taxon>
    </lineage>
</organism>
<comment type="caution">
    <text evidence="1">The sequence shown here is derived from an EMBL/GenBank/DDBJ whole genome shotgun (WGS) entry which is preliminary data.</text>
</comment>
<dbReference type="AlphaFoldDB" id="A0A8X7CS56"/>
<dbReference type="EMBL" id="BMAV01020856">
    <property type="protein sequence ID" value="GFY74632.1"/>
    <property type="molecule type" value="Genomic_DNA"/>
</dbReference>